<feature type="transmembrane region" description="Helical" evidence="6">
    <location>
        <begin position="667"/>
        <end position="686"/>
    </location>
</feature>
<keyword evidence="3 6" id="KW-1133">Transmembrane helix</keyword>
<accession>A0A1C7LT74</accession>
<feature type="transmembrane region" description="Helical" evidence="6">
    <location>
        <begin position="840"/>
        <end position="859"/>
    </location>
</feature>
<feature type="transmembrane region" description="Helical" evidence="6">
    <location>
        <begin position="636"/>
        <end position="655"/>
    </location>
</feature>
<dbReference type="OrthoDB" id="6418713at2759"/>
<comment type="caution">
    <text evidence="8">The sequence shown here is derived from an EMBL/GenBank/DDBJ whole genome shotgun (WGS) entry which is preliminary data.</text>
</comment>
<dbReference type="InterPro" id="IPR050186">
    <property type="entry name" value="TPT_transporter"/>
</dbReference>
<dbReference type="AlphaFoldDB" id="A0A1C7LT74"/>
<protein>
    <recommendedName>
        <fullName evidence="7">Sugar phosphate transporter domain-containing protein</fullName>
    </recommendedName>
</protein>
<name>A0A1C7LT74_GRIFR</name>
<dbReference type="InterPro" id="IPR004853">
    <property type="entry name" value="Sugar_P_trans_dom"/>
</dbReference>
<reference evidence="8 9" key="1">
    <citation type="submission" date="2016-03" db="EMBL/GenBank/DDBJ databases">
        <title>Whole genome sequencing of Grifola frondosa 9006-11.</title>
        <authorList>
            <person name="Min B."/>
            <person name="Park H."/>
            <person name="Kim J.-G."/>
            <person name="Cho H."/>
            <person name="Oh Y.-L."/>
            <person name="Kong W.-S."/>
            <person name="Choi I.-G."/>
        </authorList>
    </citation>
    <scope>NUCLEOTIDE SEQUENCE [LARGE SCALE GENOMIC DNA]</scope>
    <source>
        <strain evidence="8 9">9006-11</strain>
    </source>
</reference>
<evidence type="ECO:0000256" key="4">
    <source>
        <dbReference type="ARBA" id="ARBA00023136"/>
    </source>
</evidence>
<feature type="transmembrane region" description="Helical" evidence="6">
    <location>
        <begin position="908"/>
        <end position="940"/>
    </location>
</feature>
<keyword evidence="9" id="KW-1185">Reference proteome</keyword>
<evidence type="ECO:0000256" key="1">
    <source>
        <dbReference type="ARBA" id="ARBA00004141"/>
    </source>
</evidence>
<sequence>MGRGEGVWCRAREAGGPVGRAAVYNFGSGKKVSRSSRKQDRGISLDTGVTVKDQFLKWEDGAPETKVLAHTPGYTVLDNVILCNGTFVLVTDIPSSIPPLGSIASSAIDFQQPPRPQDWEVLGREEASTKLGTYGGRIFGTSWIALGSAESQDPYTLMSLFRTHSSLSVPSSSSFTTPSGLHIIRPPDNNAELGKPIPAPLRFMFPHVPTFSSPRVPPPSGDEKEHPPPRIRSYNGIHPFLPKAVLPTLGIWYSEDWQDLAQMEVPWLLERVVVADRGAAERGRSQWAPSGGAAGDMKKRAAGDEGEPAWAAPFIGLKAADDWWAPVHASLARYLHIEEREADAAQASRSLWGKKTKKAAAAKPVVSYVSMQDEPAGAGPRLRDEDHEGLVRGLDALLKEGVLKEVHVLKGNGSVTGTEWEDRMRAISRSSVSTDQINWIVLGPYGFHLADSIFMSKPAVAQSDSAASSQQENAQRVPPLLMEFFPPGTFVRDQEFAVRSIGMQYIAWWNDRKFFGDVLPPVTPPHGAAALEQRVGISTNLELAMSMQDDVHILKSAPRRRARRRDGTKDLSYQTTFVACTGKMGRWEAEMNHRAADYVRRPPRSNARGPQREGILRCSSFPVSAVSPRPANKPKLSAAAIIPIWIVLSSSVIIFNNYLYNSLEFRFPVFLVTWHLTFAAIGTRVLQRTTHLLDGVKDVHMSKEMFLRSILPIGLLFSASLILSNTAYLYLSVAYIQMLKVCANLSEMREIKLNSRKAFTPVAILLISWTFRIKDPNKKLAMIVFMISAGVALASRGELRFNLVGFLTQAAAVAFEASRLVMIEILLHGLKMDPLVSLHYYAPVCAVINLAVIPLTEGLAPFYEIMRVGPLILLCNAIIAFLLNVAAVFLVGAGSGLVLTLAGVFKDIMLITGSVLVFGALITPLQIIGYTIALGGLILYKTSGSK</sequence>
<dbReference type="EMBL" id="LUGG01000024">
    <property type="protein sequence ID" value="OBZ67356.1"/>
    <property type="molecule type" value="Genomic_DNA"/>
</dbReference>
<keyword evidence="4 6" id="KW-0472">Membrane</keyword>
<proteinExistence type="predicted"/>
<feature type="transmembrane region" description="Helical" evidence="6">
    <location>
        <begin position="871"/>
        <end position="902"/>
    </location>
</feature>
<dbReference type="Pfam" id="PF03151">
    <property type="entry name" value="TPT"/>
    <property type="match status" value="1"/>
</dbReference>
<feature type="transmembrane region" description="Helical" evidence="6">
    <location>
        <begin position="806"/>
        <end position="828"/>
    </location>
</feature>
<feature type="domain" description="Sugar phosphate transporter" evidence="7">
    <location>
        <begin position="757"/>
        <end position="940"/>
    </location>
</feature>
<evidence type="ECO:0000256" key="6">
    <source>
        <dbReference type="SAM" id="Phobius"/>
    </source>
</evidence>
<evidence type="ECO:0000256" key="5">
    <source>
        <dbReference type="SAM" id="MobiDB-lite"/>
    </source>
</evidence>
<keyword evidence="2 6" id="KW-0812">Transmembrane</keyword>
<feature type="transmembrane region" description="Helical" evidence="6">
    <location>
        <begin position="706"/>
        <end position="731"/>
    </location>
</feature>
<evidence type="ECO:0000313" key="9">
    <source>
        <dbReference type="Proteomes" id="UP000092993"/>
    </source>
</evidence>
<evidence type="ECO:0000259" key="7">
    <source>
        <dbReference type="Pfam" id="PF03151"/>
    </source>
</evidence>
<evidence type="ECO:0000256" key="3">
    <source>
        <dbReference type="ARBA" id="ARBA00022989"/>
    </source>
</evidence>
<dbReference type="Proteomes" id="UP000092993">
    <property type="component" value="Unassembled WGS sequence"/>
</dbReference>
<organism evidence="8 9">
    <name type="scientific">Grifola frondosa</name>
    <name type="common">Maitake</name>
    <name type="synonym">Polyporus frondosus</name>
    <dbReference type="NCBI Taxonomy" id="5627"/>
    <lineage>
        <taxon>Eukaryota</taxon>
        <taxon>Fungi</taxon>
        <taxon>Dikarya</taxon>
        <taxon>Basidiomycota</taxon>
        <taxon>Agaricomycotina</taxon>
        <taxon>Agaricomycetes</taxon>
        <taxon>Polyporales</taxon>
        <taxon>Grifolaceae</taxon>
        <taxon>Grifola</taxon>
    </lineage>
</organism>
<feature type="transmembrane region" description="Helical" evidence="6">
    <location>
        <begin position="780"/>
        <end position="799"/>
    </location>
</feature>
<gene>
    <name evidence="8" type="ORF">A0H81_12672</name>
</gene>
<evidence type="ECO:0000256" key="2">
    <source>
        <dbReference type="ARBA" id="ARBA00022692"/>
    </source>
</evidence>
<feature type="region of interest" description="Disordered" evidence="5">
    <location>
        <begin position="281"/>
        <end position="301"/>
    </location>
</feature>
<dbReference type="PANTHER" id="PTHR11132">
    <property type="entry name" value="SOLUTE CARRIER FAMILY 35"/>
    <property type="match status" value="1"/>
</dbReference>
<evidence type="ECO:0000313" key="8">
    <source>
        <dbReference type="EMBL" id="OBZ67356.1"/>
    </source>
</evidence>
<feature type="transmembrane region" description="Helical" evidence="6">
    <location>
        <begin position="758"/>
        <end position="774"/>
    </location>
</feature>
<dbReference type="GO" id="GO:0016020">
    <property type="term" value="C:membrane"/>
    <property type="evidence" value="ECO:0007669"/>
    <property type="project" value="UniProtKB-SubCell"/>
</dbReference>
<comment type="subcellular location">
    <subcellularLocation>
        <location evidence="1">Membrane</location>
        <topology evidence="1">Multi-pass membrane protein</topology>
    </subcellularLocation>
</comment>